<dbReference type="Gene3D" id="3.40.1580.10">
    <property type="entry name" value="SMI1/KNR4-like"/>
    <property type="match status" value="1"/>
</dbReference>
<accession>A0A7C1T2P2</accession>
<sequence>MLPGREWHKAVGASVEAIDALKSVMPPNLPESYYSLLSFTNGGEGPLPVQPLWFCLYPTEEVAQIEVSGVFKEFFKGLVVIGGSGGGEAIAFDLRETEPYPIVVFDMTNIELSESIRPFASSIDAAIELIGRNAQ</sequence>
<evidence type="ECO:0000313" key="2">
    <source>
        <dbReference type="EMBL" id="HEB42146.1"/>
    </source>
</evidence>
<name>A0A7C1T2P2_9HYPH</name>
<gene>
    <name evidence="2" type="ORF">ENP70_00245</name>
</gene>
<dbReference type="InterPro" id="IPR018958">
    <property type="entry name" value="Knr4/Smi1-like_dom"/>
</dbReference>
<organism evidence="2">
    <name type="scientific">Agrobacterium albertimagni</name>
    <dbReference type="NCBI Taxonomy" id="147266"/>
    <lineage>
        <taxon>Bacteria</taxon>
        <taxon>Pseudomonadati</taxon>
        <taxon>Pseudomonadota</taxon>
        <taxon>Alphaproteobacteria</taxon>
        <taxon>Hyphomicrobiales</taxon>
        <taxon>Rhizobiaceae</taxon>
        <taxon>Rhizobium/Agrobacterium group</taxon>
        <taxon>Agrobacterium</taxon>
    </lineage>
</organism>
<feature type="domain" description="Knr4/Smi1-like" evidence="1">
    <location>
        <begin position="12"/>
        <end position="125"/>
    </location>
</feature>
<dbReference type="SUPFAM" id="SSF160631">
    <property type="entry name" value="SMI1/KNR4-like"/>
    <property type="match status" value="1"/>
</dbReference>
<dbReference type="AlphaFoldDB" id="A0A7C1T2P2"/>
<dbReference type="InterPro" id="IPR037883">
    <property type="entry name" value="Knr4/Smi1-like_sf"/>
</dbReference>
<protein>
    <recommendedName>
        <fullName evidence="1">Knr4/Smi1-like domain-containing protein</fullName>
    </recommendedName>
</protein>
<dbReference type="EMBL" id="DSKI01000012">
    <property type="protein sequence ID" value="HEB42146.1"/>
    <property type="molecule type" value="Genomic_DNA"/>
</dbReference>
<comment type="caution">
    <text evidence="2">The sequence shown here is derived from an EMBL/GenBank/DDBJ whole genome shotgun (WGS) entry which is preliminary data.</text>
</comment>
<evidence type="ECO:0000259" key="1">
    <source>
        <dbReference type="Pfam" id="PF09346"/>
    </source>
</evidence>
<reference evidence="2" key="1">
    <citation type="journal article" date="2020" name="mSystems">
        <title>Genome- and Community-Level Interaction Insights into Carbon Utilization and Element Cycling Functions of Hydrothermarchaeota in Hydrothermal Sediment.</title>
        <authorList>
            <person name="Zhou Z."/>
            <person name="Liu Y."/>
            <person name="Xu W."/>
            <person name="Pan J."/>
            <person name="Luo Z.H."/>
            <person name="Li M."/>
        </authorList>
    </citation>
    <scope>NUCLEOTIDE SEQUENCE [LARGE SCALE GENOMIC DNA]</scope>
    <source>
        <strain evidence="2">SpSt-243</strain>
    </source>
</reference>
<dbReference type="Pfam" id="PF09346">
    <property type="entry name" value="SMI1_KNR4"/>
    <property type="match status" value="1"/>
</dbReference>
<proteinExistence type="predicted"/>